<dbReference type="InterPro" id="IPR029045">
    <property type="entry name" value="ClpP/crotonase-like_dom_sf"/>
</dbReference>
<dbReference type="GO" id="GO:0004658">
    <property type="term" value="F:propionyl-CoA carboxylase activity"/>
    <property type="evidence" value="ECO:0007669"/>
    <property type="project" value="TreeGrafter"/>
</dbReference>
<reference evidence="3 4" key="1">
    <citation type="submission" date="2019-02" db="EMBL/GenBank/DDBJ databases">
        <title>Genomic Encyclopedia of Type Strains, Phase IV (KMG-IV): sequencing the most valuable type-strain genomes for metagenomic binning, comparative biology and taxonomic classification.</title>
        <authorList>
            <person name="Goeker M."/>
        </authorList>
    </citation>
    <scope>NUCLEOTIDE SEQUENCE [LARGE SCALE GENOMIC DNA]</scope>
    <source>
        <strain evidence="3 4">DSM 29486</strain>
    </source>
</reference>
<dbReference type="Pfam" id="PF01039">
    <property type="entry name" value="Carboxyl_trans"/>
    <property type="match status" value="1"/>
</dbReference>
<dbReference type="SUPFAM" id="SSF52096">
    <property type="entry name" value="ClpP/crotonase"/>
    <property type="match status" value="2"/>
</dbReference>
<evidence type="ECO:0000259" key="1">
    <source>
        <dbReference type="PROSITE" id="PS50980"/>
    </source>
</evidence>
<dbReference type="OrthoDB" id="9803706at2"/>
<dbReference type="EMBL" id="SGXF01000002">
    <property type="protein sequence ID" value="RZT01018.1"/>
    <property type="molecule type" value="Genomic_DNA"/>
</dbReference>
<dbReference type="InterPro" id="IPR034733">
    <property type="entry name" value="AcCoA_carboxyl_beta"/>
</dbReference>
<feature type="domain" description="CoA carboxyltransferase C-terminal" evidence="2">
    <location>
        <begin position="224"/>
        <end position="469"/>
    </location>
</feature>
<feature type="domain" description="CoA carboxyltransferase N-terminal" evidence="1">
    <location>
        <begin position="1"/>
        <end position="227"/>
    </location>
</feature>
<name>A0A4Q7PLM2_9FIRM</name>
<dbReference type="InterPro" id="IPR011762">
    <property type="entry name" value="COA_CT_N"/>
</dbReference>
<evidence type="ECO:0000259" key="2">
    <source>
        <dbReference type="PROSITE" id="PS50989"/>
    </source>
</evidence>
<dbReference type="Gene3D" id="3.90.226.10">
    <property type="entry name" value="2-enoyl-CoA Hydratase, Chain A, domain 1"/>
    <property type="match status" value="2"/>
</dbReference>
<keyword evidence="3" id="KW-0808">Transferase</keyword>
<evidence type="ECO:0000313" key="4">
    <source>
        <dbReference type="Proteomes" id="UP000292927"/>
    </source>
</evidence>
<organism evidence="3 4">
    <name type="scientific">Cuneatibacter caecimuris</name>
    <dbReference type="NCBI Taxonomy" id="1796618"/>
    <lineage>
        <taxon>Bacteria</taxon>
        <taxon>Bacillati</taxon>
        <taxon>Bacillota</taxon>
        <taxon>Clostridia</taxon>
        <taxon>Lachnospirales</taxon>
        <taxon>Lachnospiraceae</taxon>
        <taxon>Cuneatibacter</taxon>
    </lineage>
</organism>
<gene>
    <name evidence="3" type="ORF">EV209_1455</name>
</gene>
<dbReference type="InterPro" id="IPR051047">
    <property type="entry name" value="AccD/PCCB"/>
</dbReference>
<dbReference type="RefSeq" id="WP_130434538.1">
    <property type="nucleotide sequence ID" value="NZ_SGXF01000002.1"/>
</dbReference>
<keyword evidence="4" id="KW-1185">Reference proteome</keyword>
<proteinExistence type="predicted"/>
<sequence>MSNTAQVSAGRRIEALLDDNSFVEIGGYVTARSTDFNMQDKETPADGVLTGYGTIDGNLVYVYSQDATVLGGSVGEMHAKKINSLYAMAMKMGAPVIGLIDCAGMRLQESTDALEAFGGLYFNQAQASGVIPQISAVFGSCGGGMAMVPAMSDFTFMEEKKAKLFVNSPNALDGNYTEKCDTAAAKFAAEETGIVDMVADEAAILSGIRELVGILPANNEDNMSYDECADDLNRICENLDGYIADPALALSVISDNGFFFEAKSAYAREMVTGLIRLNGNTVGVVANRTVLYDEEGKETEKFDAVLTADGAAKAADFVNFCDAFEIPVVTFANVLGYKATACQEKKMAKAVSKMVYAFANATVPKINVITGEAYGSAYAAMNSKSLGADVVYAWPGASIGMMDASSAVKIMYADEIASAAGEANALIADKAAEYASLQSSAVAAAKRGYVDDIIEPQDTRKRLIAALEMLFTKREDRPAKKHGTV</sequence>
<dbReference type="PANTHER" id="PTHR43842:SF2">
    <property type="entry name" value="PROPIONYL-COA CARBOXYLASE BETA CHAIN, MITOCHONDRIAL"/>
    <property type="match status" value="1"/>
</dbReference>
<evidence type="ECO:0000313" key="3">
    <source>
        <dbReference type="EMBL" id="RZT01018.1"/>
    </source>
</evidence>
<dbReference type="GO" id="GO:0016740">
    <property type="term" value="F:transferase activity"/>
    <property type="evidence" value="ECO:0007669"/>
    <property type="project" value="UniProtKB-KW"/>
</dbReference>
<dbReference type="Proteomes" id="UP000292927">
    <property type="component" value="Unassembled WGS sequence"/>
</dbReference>
<dbReference type="PROSITE" id="PS50980">
    <property type="entry name" value="COA_CT_NTER"/>
    <property type="match status" value="1"/>
</dbReference>
<dbReference type="PANTHER" id="PTHR43842">
    <property type="entry name" value="PROPIONYL-COA CARBOXYLASE BETA CHAIN"/>
    <property type="match status" value="1"/>
</dbReference>
<dbReference type="AlphaFoldDB" id="A0A4Q7PLM2"/>
<comment type="caution">
    <text evidence="3">The sequence shown here is derived from an EMBL/GenBank/DDBJ whole genome shotgun (WGS) entry which is preliminary data.</text>
</comment>
<protein>
    <submittedName>
        <fullName evidence="3">Acetyl-CoA carboxylase carboxyltransferase component</fullName>
    </submittedName>
</protein>
<dbReference type="InterPro" id="IPR011763">
    <property type="entry name" value="COA_CT_C"/>
</dbReference>
<accession>A0A4Q7PLM2</accession>
<dbReference type="PROSITE" id="PS50989">
    <property type="entry name" value="COA_CT_CTER"/>
    <property type="match status" value="1"/>
</dbReference>